<dbReference type="PANTHER" id="PTHR36966:SF1">
    <property type="entry name" value="REP-ASSOCIATED TYROSINE TRANSPOSASE"/>
    <property type="match status" value="1"/>
</dbReference>
<reference evidence="3 4" key="1">
    <citation type="submission" date="2019-10" db="EMBL/GenBank/DDBJ databases">
        <title>Alkalibaculum tamaniensis sp.nov., a new alkaliphilic acetogen, isolated on methoxylated aromatics from a mud volcano.</title>
        <authorList>
            <person name="Khomyakova M.A."/>
            <person name="Merkel A.Y."/>
            <person name="Bonch-Osmolovskaya E.A."/>
            <person name="Slobodkin A.I."/>
        </authorList>
    </citation>
    <scope>NUCLEOTIDE SEQUENCE [LARGE SCALE GENOMIC DNA]</scope>
    <source>
        <strain evidence="3 4">M08DMB</strain>
    </source>
</reference>
<dbReference type="InterPro" id="IPR002686">
    <property type="entry name" value="Transposase_17"/>
</dbReference>
<dbReference type="PANTHER" id="PTHR36966">
    <property type="entry name" value="REP-ASSOCIATED TYROSINE TRANSPOSASE"/>
    <property type="match status" value="1"/>
</dbReference>
<comment type="caution">
    <text evidence="3">The sequence shown here is derived from an EMBL/GenBank/DDBJ whole genome shotgun (WGS) entry which is preliminary data.</text>
</comment>
<dbReference type="EMBL" id="WHNX01000055">
    <property type="protein sequence ID" value="MPW27286.1"/>
    <property type="molecule type" value="Genomic_DNA"/>
</dbReference>
<evidence type="ECO:0000259" key="2">
    <source>
        <dbReference type="SMART" id="SM01321"/>
    </source>
</evidence>
<dbReference type="InterPro" id="IPR052715">
    <property type="entry name" value="RAYT_transposase"/>
</dbReference>
<dbReference type="AlphaFoldDB" id="A0A6A7KD87"/>
<feature type="compositionally biased region" description="Polar residues" evidence="1">
    <location>
        <begin position="96"/>
        <end position="150"/>
    </location>
</feature>
<dbReference type="Gene3D" id="3.30.70.1290">
    <property type="entry name" value="Transposase IS200-like"/>
    <property type="match status" value="1"/>
</dbReference>
<feature type="domain" description="Transposase IS200-like" evidence="2">
    <location>
        <begin position="16"/>
        <end position="204"/>
    </location>
</feature>
<evidence type="ECO:0000313" key="4">
    <source>
        <dbReference type="Proteomes" id="UP000440004"/>
    </source>
</evidence>
<dbReference type="SUPFAM" id="SSF143422">
    <property type="entry name" value="Transposase IS200-like"/>
    <property type="match status" value="1"/>
</dbReference>
<evidence type="ECO:0000313" key="3">
    <source>
        <dbReference type="EMBL" id="MPW27286.1"/>
    </source>
</evidence>
<sequence>MHSKRKNIRLQNYDYSQNGAYFITLCTKDKQHLLGRIKETHKNPQIILNNIGKLVAEEINDLSNIYDTVSVDNFVIMPNHIHIIIIIEDHHTGRTQFIPTKNTPNVPNGSSGELSSPTQEPSTPNGGSGELSSPTQELSTPNSGSGELSSPITTNPPTIPRIIKQFKGSITKKLHTSIWQKSYYDHIIRDERDYQIRNKYINENPAKWLFDEYY</sequence>
<dbReference type="InterPro" id="IPR036515">
    <property type="entry name" value="Transposase_17_sf"/>
</dbReference>
<dbReference type="GO" id="GO:0043565">
    <property type="term" value="F:sequence-specific DNA binding"/>
    <property type="evidence" value="ECO:0007669"/>
    <property type="project" value="TreeGrafter"/>
</dbReference>
<dbReference type="GO" id="GO:0004803">
    <property type="term" value="F:transposase activity"/>
    <property type="evidence" value="ECO:0007669"/>
    <property type="project" value="InterPro"/>
</dbReference>
<dbReference type="GO" id="GO:0006313">
    <property type="term" value="P:DNA transposition"/>
    <property type="evidence" value="ECO:0007669"/>
    <property type="project" value="InterPro"/>
</dbReference>
<keyword evidence="4" id="KW-1185">Reference proteome</keyword>
<protein>
    <recommendedName>
        <fullName evidence="2">Transposase IS200-like domain-containing protein</fullName>
    </recommendedName>
</protein>
<proteinExistence type="predicted"/>
<dbReference type="Proteomes" id="UP000440004">
    <property type="component" value="Unassembled WGS sequence"/>
</dbReference>
<dbReference type="SMART" id="SM01321">
    <property type="entry name" value="Y1_Tnp"/>
    <property type="match status" value="1"/>
</dbReference>
<gene>
    <name evidence="3" type="ORF">GC105_16085</name>
</gene>
<name>A0A6A7KD87_9FIRM</name>
<accession>A0A6A7KD87</accession>
<evidence type="ECO:0000256" key="1">
    <source>
        <dbReference type="SAM" id="MobiDB-lite"/>
    </source>
</evidence>
<feature type="region of interest" description="Disordered" evidence="1">
    <location>
        <begin position="96"/>
        <end position="159"/>
    </location>
</feature>
<organism evidence="3 4">
    <name type="scientific">Alkalibaculum sporogenes</name>
    <dbReference type="NCBI Taxonomy" id="2655001"/>
    <lineage>
        <taxon>Bacteria</taxon>
        <taxon>Bacillati</taxon>
        <taxon>Bacillota</taxon>
        <taxon>Clostridia</taxon>
        <taxon>Eubacteriales</taxon>
        <taxon>Eubacteriaceae</taxon>
        <taxon>Alkalibaculum</taxon>
    </lineage>
</organism>